<evidence type="ECO:0000313" key="10">
    <source>
        <dbReference type="EMBL" id="SNS98372.1"/>
    </source>
</evidence>
<dbReference type="Proteomes" id="UP000198393">
    <property type="component" value="Unassembled WGS sequence"/>
</dbReference>
<dbReference type="PANTHER" id="PTHR43547:SF2">
    <property type="entry name" value="HYBRID SIGNAL TRANSDUCTION HISTIDINE KINASE C"/>
    <property type="match status" value="1"/>
</dbReference>
<proteinExistence type="predicted"/>
<dbReference type="InterPro" id="IPR004358">
    <property type="entry name" value="Sig_transdc_His_kin-like_C"/>
</dbReference>
<evidence type="ECO:0000256" key="1">
    <source>
        <dbReference type="ARBA" id="ARBA00000085"/>
    </source>
</evidence>
<dbReference type="SMART" id="SM00342">
    <property type="entry name" value="HTH_ARAC"/>
    <property type="match status" value="1"/>
</dbReference>
<feature type="domain" description="HTH araC/xylS-type" evidence="7">
    <location>
        <begin position="556"/>
        <end position="654"/>
    </location>
</feature>
<dbReference type="GO" id="GO:0043565">
    <property type="term" value="F:sequence-specific DNA binding"/>
    <property type="evidence" value="ECO:0007669"/>
    <property type="project" value="InterPro"/>
</dbReference>
<protein>
    <recommendedName>
        <fullName evidence="2">histidine kinase</fullName>
        <ecNumber evidence="2">2.7.13.3</ecNumber>
    </recommendedName>
</protein>
<feature type="modified residue" description="4-aspartylphosphate" evidence="6">
    <location>
        <position position="463"/>
    </location>
</feature>
<dbReference type="Gene3D" id="3.30.565.10">
    <property type="entry name" value="Histidine kinase-like ATPase, C-terminal domain"/>
    <property type="match status" value="1"/>
</dbReference>
<dbReference type="InterPro" id="IPR003594">
    <property type="entry name" value="HATPase_dom"/>
</dbReference>
<dbReference type="InterPro" id="IPR036097">
    <property type="entry name" value="HisK_dim/P_sf"/>
</dbReference>
<feature type="modified residue" description="4-aspartylphosphate" evidence="6">
    <location>
        <position position="60"/>
    </location>
</feature>
<dbReference type="SMART" id="SM00387">
    <property type="entry name" value="HATPase_c"/>
    <property type="match status" value="1"/>
</dbReference>
<dbReference type="GO" id="GO:0000155">
    <property type="term" value="F:phosphorelay sensor kinase activity"/>
    <property type="evidence" value="ECO:0007669"/>
    <property type="project" value="InterPro"/>
</dbReference>
<dbReference type="CDD" id="cd00075">
    <property type="entry name" value="HATPase"/>
    <property type="match status" value="1"/>
</dbReference>
<dbReference type="Pfam" id="PF00072">
    <property type="entry name" value="Response_reg"/>
    <property type="match status" value="2"/>
</dbReference>
<organism evidence="10 11">
    <name type="scientific">Ekhidna lutea</name>
    <dbReference type="NCBI Taxonomy" id="447679"/>
    <lineage>
        <taxon>Bacteria</taxon>
        <taxon>Pseudomonadati</taxon>
        <taxon>Bacteroidota</taxon>
        <taxon>Cytophagia</taxon>
        <taxon>Cytophagales</taxon>
        <taxon>Reichenbachiellaceae</taxon>
        <taxon>Ekhidna</taxon>
    </lineage>
</organism>
<evidence type="ECO:0000256" key="6">
    <source>
        <dbReference type="PROSITE-ProRule" id="PRU00169"/>
    </source>
</evidence>
<dbReference type="InterPro" id="IPR005467">
    <property type="entry name" value="His_kinase_dom"/>
</dbReference>
<dbReference type="InterPro" id="IPR036890">
    <property type="entry name" value="HATPase_C_sf"/>
</dbReference>
<dbReference type="GO" id="GO:0003700">
    <property type="term" value="F:DNA-binding transcription factor activity"/>
    <property type="evidence" value="ECO:0007669"/>
    <property type="project" value="InterPro"/>
</dbReference>
<dbReference type="PROSITE" id="PS50110">
    <property type="entry name" value="RESPONSE_REGULATORY"/>
    <property type="match status" value="2"/>
</dbReference>
<dbReference type="SUPFAM" id="SSF47384">
    <property type="entry name" value="Homodimeric domain of signal transducing histidine kinase"/>
    <property type="match status" value="1"/>
</dbReference>
<dbReference type="OrthoDB" id="9797097at2"/>
<feature type="domain" description="Histidine kinase" evidence="8">
    <location>
        <begin position="157"/>
        <end position="376"/>
    </location>
</feature>
<keyword evidence="5 10" id="KW-0418">Kinase</keyword>
<dbReference type="Pfam" id="PF12833">
    <property type="entry name" value="HTH_18"/>
    <property type="match status" value="1"/>
</dbReference>
<dbReference type="SMART" id="SM00388">
    <property type="entry name" value="HisKA"/>
    <property type="match status" value="1"/>
</dbReference>
<evidence type="ECO:0000313" key="11">
    <source>
        <dbReference type="Proteomes" id="UP000198393"/>
    </source>
</evidence>
<evidence type="ECO:0000256" key="2">
    <source>
        <dbReference type="ARBA" id="ARBA00012438"/>
    </source>
</evidence>
<keyword evidence="11" id="KW-1185">Reference proteome</keyword>
<evidence type="ECO:0000259" key="7">
    <source>
        <dbReference type="PROSITE" id="PS01124"/>
    </source>
</evidence>
<dbReference type="EMBL" id="FZPD01000003">
    <property type="protein sequence ID" value="SNS98372.1"/>
    <property type="molecule type" value="Genomic_DNA"/>
</dbReference>
<dbReference type="InterPro" id="IPR001789">
    <property type="entry name" value="Sig_transdc_resp-reg_receiver"/>
</dbReference>
<feature type="domain" description="Response regulatory" evidence="9">
    <location>
        <begin position="9"/>
        <end position="128"/>
    </location>
</feature>
<dbReference type="CDD" id="cd00082">
    <property type="entry name" value="HisKA"/>
    <property type="match status" value="1"/>
</dbReference>
<dbReference type="PROSITE" id="PS01124">
    <property type="entry name" value="HTH_ARAC_FAMILY_2"/>
    <property type="match status" value="1"/>
</dbReference>
<dbReference type="InterPro" id="IPR003661">
    <property type="entry name" value="HisK_dim/P_dom"/>
</dbReference>
<evidence type="ECO:0000256" key="5">
    <source>
        <dbReference type="ARBA" id="ARBA00022777"/>
    </source>
</evidence>
<dbReference type="SUPFAM" id="SSF55874">
    <property type="entry name" value="ATPase domain of HSP90 chaperone/DNA topoisomerase II/histidine kinase"/>
    <property type="match status" value="1"/>
</dbReference>
<dbReference type="SMART" id="SM00448">
    <property type="entry name" value="REC"/>
    <property type="match status" value="2"/>
</dbReference>
<keyword evidence="3 6" id="KW-0597">Phosphoprotein</keyword>
<dbReference type="Pfam" id="PF00512">
    <property type="entry name" value="HisKA"/>
    <property type="match status" value="1"/>
</dbReference>
<evidence type="ECO:0000256" key="3">
    <source>
        <dbReference type="ARBA" id="ARBA00022553"/>
    </source>
</evidence>
<comment type="catalytic activity">
    <reaction evidence="1">
        <text>ATP + protein L-histidine = ADP + protein N-phospho-L-histidine.</text>
        <dbReference type="EC" id="2.7.13.3"/>
    </reaction>
</comment>
<dbReference type="RefSeq" id="WP_089356615.1">
    <property type="nucleotide sequence ID" value="NZ_FZPD01000003.1"/>
</dbReference>
<sequence>MSQTKPNTSILVIDDKPDNIKIIIDELKELGLHKNALTAPNGKIGLQLAKKYVPDLILTDWEMPEMDGYALVEAVKADEALAHIPIIMVTAVMKKPEDLSESFRAGVHDFLSKPFNKLEFQARIKNVLRLSETEKNLRDSYEKLSELDKAKSTFFANVSHDLKNPIAIILGLTDMLLVEHEDVLPLDTIDKLKAIQRFSKTLNNLSTEIRELIRLDEGLLQLNRSRCMVNEFIAEFITMYKPAAEAKDVSLELKTSLNDSDWALLDTWHFEKVLYNLVSNALDFAESGTKVEIECKKEKENLYIVILDEGPGIDPAKLEQMFNRFYSSDTLSNKREGLGIGLAIAKEIVILHGGSLTAENRKTQGAAFTISIPLNIEELPEEGEAVERWLSNTIITPQTTTEKAETIPQGEEMKSILIVDDNPDIRLLISELLRKEYRIHEARNGEEAMHKLQEREIDLIITDLSMPVMDGFEFIEQVQDTRYKDIPCLIVSSRADKDQLHKALDRGIDFVLPKPFDAKELRVRVKNLIERSDGGSTISATFSHFDPEATRKEMIRQLESLVVKNIDNSMLGVQNLANEIAVSQRKLFKVLKDALGITPLEFIKKIRYQFAEDLLNNRRVNSMTDAAKAVGMTNVTMFKKQFEQYTGYKPVLKK</sequence>
<feature type="domain" description="Response regulatory" evidence="9">
    <location>
        <begin position="415"/>
        <end position="529"/>
    </location>
</feature>
<evidence type="ECO:0000259" key="8">
    <source>
        <dbReference type="PROSITE" id="PS50109"/>
    </source>
</evidence>
<dbReference type="PANTHER" id="PTHR43547">
    <property type="entry name" value="TWO-COMPONENT HISTIDINE KINASE"/>
    <property type="match status" value="1"/>
</dbReference>
<evidence type="ECO:0000259" key="9">
    <source>
        <dbReference type="PROSITE" id="PS50110"/>
    </source>
</evidence>
<reference evidence="10 11" key="1">
    <citation type="submission" date="2017-06" db="EMBL/GenBank/DDBJ databases">
        <authorList>
            <person name="Kim H.J."/>
            <person name="Triplett B.A."/>
        </authorList>
    </citation>
    <scope>NUCLEOTIDE SEQUENCE [LARGE SCALE GENOMIC DNA]</scope>
    <source>
        <strain evidence="10 11">DSM 19307</strain>
    </source>
</reference>
<accession>A0A239IYA8</accession>
<dbReference type="InterPro" id="IPR011006">
    <property type="entry name" value="CheY-like_superfamily"/>
</dbReference>
<name>A0A239IYA8_EKHLU</name>
<dbReference type="Gene3D" id="1.10.287.130">
    <property type="match status" value="1"/>
</dbReference>
<dbReference type="InterPro" id="IPR018060">
    <property type="entry name" value="HTH_AraC"/>
</dbReference>
<keyword evidence="4" id="KW-0808">Transferase</keyword>
<evidence type="ECO:0000256" key="4">
    <source>
        <dbReference type="ARBA" id="ARBA00022679"/>
    </source>
</evidence>
<dbReference type="Pfam" id="PF02518">
    <property type="entry name" value="HATPase_c"/>
    <property type="match status" value="1"/>
</dbReference>
<dbReference type="EC" id="2.7.13.3" evidence="2"/>
<dbReference type="FunFam" id="3.30.565.10:FF:000006">
    <property type="entry name" value="Sensor histidine kinase WalK"/>
    <property type="match status" value="1"/>
</dbReference>
<gene>
    <name evidence="10" type="ORF">SAMN05421640_1885</name>
</gene>
<dbReference type="AlphaFoldDB" id="A0A239IYA8"/>
<dbReference type="SUPFAM" id="SSF52172">
    <property type="entry name" value="CheY-like"/>
    <property type="match status" value="2"/>
</dbReference>
<dbReference type="Gene3D" id="1.10.10.60">
    <property type="entry name" value="Homeodomain-like"/>
    <property type="match status" value="1"/>
</dbReference>
<dbReference type="PRINTS" id="PR00344">
    <property type="entry name" value="BCTRLSENSOR"/>
</dbReference>
<dbReference type="PROSITE" id="PS50109">
    <property type="entry name" value="HIS_KIN"/>
    <property type="match status" value="1"/>
</dbReference>
<dbReference type="Gene3D" id="3.40.50.2300">
    <property type="match status" value="2"/>
</dbReference>